<dbReference type="EMBL" id="BIFR01000001">
    <property type="protein sequence ID" value="GCE11435.1"/>
    <property type="molecule type" value="Genomic_DNA"/>
</dbReference>
<keyword evidence="3" id="KW-1185">Reference proteome</keyword>
<organism evidence="2 3">
    <name type="scientific">Tengunoibacter tsumagoiensis</name>
    <dbReference type="NCBI Taxonomy" id="2014871"/>
    <lineage>
        <taxon>Bacteria</taxon>
        <taxon>Bacillati</taxon>
        <taxon>Chloroflexota</taxon>
        <taxon>Ktedonobacteria</taxon>
        <taxon>Ktedonobacterales</taxon>
        <taxon>Dictyobacteraceae</taxon>
        <taxon>Tengunoibacter</taxon>
    </lineage>
</organism>
<gene>
    <name evidence="2" type="ORF">KTT_12940</name>
</gene>
<reference evidence="3" key="1">
    <citation type="submission" date="2018-12" db="EMBL/GenBank/DDBJ databases">
        <title>Tengunoibacter tsumagoiensis gen. nov., sp. nov., Dictyobacter kobayashii sp. nov., D. alpinus sp. nov., and D. joshuensis sp. nov. and description of Dictyobacteraceae fam. nov. within the order Ktedonobacterales isolated from Tengu-no-mugimeshi.</title>
        <authorList>
            <person name="Wang C.M."/>
            <person name="Zheng Y."/>
            <person name="Sakai Y."/>
            <person name="Toyoda A."/>
            <person name="Minakuchi Y."/>
            <person name="Abe K."/>
            <person name="Yokota A."/>
            <person name="Yabe S."/>
        </authorList>
    </citation>
    <scope>NUCLEOTIDE SEQUENCE [LARGE SCALE GENOMIC DNA]</scope>
    <source>
        <strain evidence="3">Uno3</strain>
    </source>
</reference>
<proteinExistence type="predicted"/>
<dbReference type="Proteomes" id="UP000287352">
    <property type="component" value="Unassembled WGS sequence"/>
</dbReference>
<dbReference type="RefSeq" id="WP_126579152.1">
    <property type="nucleotide sequence ID" value="NZ_BIFR01000001.1"/>
</dbReference>
<accession>A0A401ZX66</accession>
<dbReference type="OrthoDB" id="164837at2"/>
<dbReference type="AlphaFoldDB" id="A0A401ZX66"/>
<name>A0A401ZX66_9CHLR</name>
<evidence type="ECO:0000313" key="3">
    <source>
        <dbReference type="Proteomes" id="UP000287352"/>
    </source>
</evidence>
<feature type="compositionally biased region" description="Basic and acidic residues" evidence="1">
    <location>
        <begin position="162"/>
        <end position="202"/>
    </location>
</feature>
<protein>
    <submittedName>
        <fullName evidence="2">Uncharacterized protein</fullName>
    </submittedName>
</protein>
<evidence type="ECO:0000313" key="2">
    <source>
        <dbReference type="EMBL" id="GCE11435.1"/>
    </source>
</evidence>
<feature type="region of interest" description="Disordered" evidence="1">
    <location>
        <begin position="161"/>
        <end position="202"/>
    </location>
</feature>
<evidence type="ECO:0000256" key="1">
    <source>
        <dbReference type="SAM" id="MobiDB-lite"/>
    </source>
</evidence>
<comment type="caution">
    <text evidence="2">The sequence shown here is derived from an EMBL/GenBank/DDBJ whole genome shotgun (WGS) entry which is preliminary data.</text>
</comment>
<sequence length="202" mass="24179">MWPFDQFKQHIYRQYAQAYDTGDYSACDPNEAMGHLQQFMQGAPVDLQHRVYQQHFEQMPYEHRAILAQQMPPQYAMDPNDPSSMSQSFARMGREQPQLLQRLFSHPILLGSGIALTALVAKHVLAHHYQHGDGQSYPQSQYAQEQPIYNQAGYNQGYQQDNELRRELANERRQEQELRRELREEREWEREERPRHHHREEF</sequence>